<reference evidence="1" key="1">
    <citation type="journal article" date="2020" name="Nature">
        <title>Giant virus diversity and host interactions through global metagenomics.</title>
        <authorList>
            <person name="Schulz F."/>
            <person name="Roux S."/>
            <person name="Paez-Espino D."/>
            <person name="Jungbluth S."/>
            <person name="Walsh D.A."/>
            <person name="Denef V.J."/>
            <person name="McMahon K.D."/>
            <person name="Konstantinidis K.T."/>
            <person name="Eloe-Fadrosh E.A."/>
            <person name="Kyrpides N.C."/>
            <person name="Woyke T."/>
        </authorList>
    </citation>
    <scope>NUCLEOTIDE SEQUENCE</scope>
    <source>
        <strain evidence="1">GVMAG-M-3300027963-41</strain>
    </source>
</reference>
<organism evidence="1">
    <name type="scientific">viral metagenome</name>
    <dbReference type="NCBI Taxonomy" id="1070528"/>
    <lineage>
        <taxon>unclassified sequences</taxon>
        <taxon>metagenomes</taxon>
        <taxon>organismal metagenomes</taxon>
    </lineage>
</organism>
<sequence>MSKRGVRFNETKYAVNNLALLERPGQPIAKNYMRDPRPSANFGSQWGISKQGYNLNPPPNYIAAPIINPNNNNPRPREFNVPYVVPPPKGWYSPVGRGNLPVMYSTNNLASLVPEEHQRGYFAMPEVLPLLTPKATNEMPVPLPRTWRRQDKLRNAANANELLRNINRTVRSRRHKNKTRRNR</sequence>
<evidence type="ECO:0000313" key="1">
    <source>
        <dbReference type="EMBL" id="QHU31854.1"/>
    </source>
</evidence>
<name>A0A6C0LQJ4_9ZZZZ</name>
<dbReference type="AlphaFoldDB" id="A0A6C0LQJ4"/>
<dbReference type="EMBL" id="MN740533">
    <property type="protein sequence ID" value="QHU31854.1"/>
    <property type="molecule type" value="Genomic_DNA"/>
</dbReference>
<protein>
    <submittedName>
        <fullName evidence="1">Uncharacterized protein</fullName>
    </submittedName>
</protein>
<proteinExistence type="predicted"/>
<accession>A0A6C0LQJ4</accession>